<dbReference type="EMBL" id="BAABJE010000005">
    <property type="protein sequence ID" value="GAA4789457.1"/>
    <property type="molecule type" value="Genomic_DNA"/>
</dbReference>
<dbReference type="Proteomes" id="UP001499959">
    <property type="component" value="Unassembled WGS sequence"/>
</dbReference>
<dbReference type="InterPro" id="IPR013525">
    <property type="entry name" value="ABC2_TM"/>
</dbReference>
<accession>A0ABP9B1U1</accession>
<keyword evidence="2 5" id="KW-0812">Transmembrane</keyword>
<evidence type="ECO:0000259" key="6">
    <source>
        <dbReference type="Pfam" id="PF12698"/>
    </source>
</evidence>
<name>A0ABP9B1U1_9GAMM</name>
<feature type="domain" description="ABC-2 type transporter transmembrane" evidence="6">
    <location>
        <begin position="26"/>
        <end position="386"/>
    </location>
</feature>
<keyword evidence="4 5" id="KW-0472">Membrane</keyword>
<comment type="caution">
    <text evidence="7">The sequence shown here is derived from an EMBL/GenBank/DDBJ whole genome shotgun (WGS) entry which is preliminary data.</text>
</comment>
<organism evidence="7 8">
    <name type="scientific">Lysobacter hankyongensis</name>
    <dbReference type="NCBI Taxonomy" id="1176535"/>
    <lineage>
        <taxon>Bacteria</taxon>
        <taxon>Pseudomonadati</taxon>
        <taxon>Pseudomonadota</taxon>
        <taxon>Gammaproteobacteria</taxon>
        <taxon>Lysobacterales</taxon>
        <taxon>Lysobacteraceae</taxon>
        <taxon>Lysobacter</taxon>
    </lineage>
</organism>
<feature type="transmembrane region" description="Helical" evidence="5">
    <location>
        <begin position="314"/>
        <end position="333"/>
    </location>
</feature>
<evidence type="ECO:0000256" key="5">
    <source>
        <dbReference type="SAM" id="Phobius"/>
    </source>
</evidence>
<comment type="subcellular location">
    <subcellularLocation>
        <location evidence="1">Membrane</location>
        <topology evidence="1">Multi-pass membrane protein</topology>
    </subcellularLocation>
</comment>
<sequence>MSTSAFSAFVTVFRKELRDFVRDRRTFLMALLLGPLVYPLLMLGMGKLMEARVSTQLEKPLEIPVVGADYAPNLIAFLATQDIRAKAPPKDLVAAIRNQDEDVALVIAPDFAEDWRASRPAKVEIVADTTRTNADVPIERLRAALNGYSRQVGALRLVARGLNPSLAQSVMVAQRDVATPEAKQGRLMSIILPLILVLFAFMGGANLTMDVTAGERERQSLEPLLATPVSRASLVSGKMAAAGLIGVASVVLTLLSFKLSAALSTSAMASALDVSFPAIGRMLLVLAPMVLIGTALLTFISAGAKSMKEAQSHMVWLMFMPMLPGYALMAYPLKDQDLWQYAVPFLSQNQMLVKATRGETASPEQWAIYLGCAFALAAVLWIAAIWRYRQEKLAISA</sequence>
<dbReference type="RefSeq" id="WP_345302534.1">
    <property type="nucleotide sequence ID" value="NZ_BAABJE010000005.1"/>
</dbReference>
<feature type="transmembrane region" description="Helical" evidence="5">
    <location>
        <begin position="279"/>
        <end position="302"/>
    </location>
</feature>
<evidence type="ECO:0000313" key="8">
    <source>
        <dbReference type="Proteomes" id="UP001499959"/>
    </source>
</evidence>
<feature type="transmembrane region" description="Helical" evidence="5">
    <location>
        <begin position="240"/>
        <end position="259"/>
    </location>
</feature>
<evidence type="ECO:0000256" key="3">
    <source>
        <dbReference type="ARBA" id="ARBA00022989"/>
    </source>
</evidence>
<proteinExistence type="predicted"/>
<protein>
    <submittedName>
        <fullName evidence="7">ABC transporter permease</fullName>
    </submittedName>
</protein>
<feature type="transmembrane region" description="Helical" evidence="5">
    <location>
        <begin position="27"/>
        <end position="45"/>
    </location>
</feature>
<gene>
    <name evidence="7" type="ORF">GCM10023307_13320</name>
</gene>
<evidence type="ECO:0000256" key="1">
    <source>
        <dbReference type="ARBA" id="ARBA00004141"/>
    </source>
</evidence>
<feature type="transmembrane region" description="Helical" evidence="5">
    <location>
        <begin position="366"/>
        <end position="386"/>
    </location>
</feature>
<reference evidence="8" key="1">
    <citation type="journal article" date="2019" name="Int. J. Syst. Evol. Microbiol.">
        <title>The Global Catalogue of Microorganisms (GCM) 10K type strain sequencing project: providing services to taxonomists for standard genome sequencing and annotation.</title>
        <authorList>
            <consortium name="The Broad Institute Genomics Platform"/>
            <consortium name="The Broad Institute Genome Sequencing Center for Infectious Disease"/>
            <person name="Wu L."/>
            <person name="Ma J."/>
        </authorList>
    </citation>
    <scope>NUCLEOTIDE SEQUENCE [LARGE SCALE GENOMIC DNA]</scope>
    <source>
        <strain evidence="8">JCM 18204</strain>
    </source>
</reference>
<feature type="transmembrane region" description="Helical" evidence="5">
    <location>
        <begin position="190"/>
        <end position="209"/>
    </location>
</feature>
<keyword evidence="3 5" id="KW-1133">Transmembrane helix</keyword>
<evidence type="ECO:0000313" key="7">
    <source>
        <dbReference type="EMBL" id="GAA4789457.1"/>
    </source>
</evidence>
<dbReference type="PANTHER" id="PTHR43471:SF3">
    <property type="entry name" value="ABC TRANSPORTER PERMEASE PROTEIN NATB"/>
    <property type="match status" value="1"/>
</dbReference>
<keyword evidence="8" id="KW-1185">Reference proteome</keyword>
<dbReference type="Pfam" id="PF12698">
    <property type="entry name" value="ABC2_membrane_3"/>
    <property type="match status" value="1"/>
</dbReference>
<dbReference type="PANTHER" id="PTHR43471">
    <property type="entry name" value="ABC TRANSPORTER PERMEASE"/>
    <property type="match status" value="1"/>
</dbReference>
<evidence type="ECO:0000256" key="4">
    <source>
        <dbReference type="ARBA" id="ARBA00023136"/>
    </source>
</evidence>
<evidence type="ECO:0000256" key="2">
    <source>
        <dbReference type="ARBA" id="ARBA00022692"/>
    </source>
</evidence>